<dbReference type="EMBL" id="JAFBXE010000007">
    <property type="protein sequence ID" value="MBM2413079.1"/>
    <property type="molecule type" value="Genomic_DNA"/>
</dbReference>
<evidence type="ECO:0000313" key="6">
    <source>
        <dbReference type="Proteomes" id="UP000809440"/>
    </source>
</evidence>
<evidence type="ECO:0000256" key="1">
    <source>
        <dbReference type="PROSITE-ProRule" id="PRU00339"/>
    </source>
</evidence>
<proteinExistence type="predicted"/>
<dbReference type="InterPro" id="IPR011990">
    <property type="entry name" value="TPR-like_helical_dom_sf"/>
</dbReference>
<reference evidence="3 6" key="1">
    <citation type="submission" date="2021-01" db="EMBL/GenBank/DDBJ databases">
        <title>Diatom-associated Roseobacters Show Island Model of Population Structure.</title>
        <authorList>
            <person name="Qu L."/>
            <person name="Feng X."/>
            <person name="Chen Y."/>
            <person name="Li L."/>
            <person name="Wang X."/>
            <person name="Hu Z."/>
            <person name="Wang H."/>
            <person name="Luo H."/>
        </authorList>
    </citation>
    <scope>NUCLEOTIDE SEQUENCE</scope>
    <source>
        <strain evidence="4 6">CC28-63</strain>
        <strain evidence="3">CC28-69</strain>
    </source>
</reference>
<evidence type="ECO:0000313" key="3">
    <source>
        <dbReference type="EMBL" id="MBM2413079.1"/>
    </source>
</evidence>
<feature type="signal peptide" evidence="2">
    <location>
        <begin position="1"/>
        <end position="19"/>
    </location>
</feature>
<evidence type="ECO:0000313" key="4">
    <source>
        <dbReference type="EMBL" id="MBM2417747.1"/>
    </source>
</evidence>
<keyword evidence="1" id="KW-0802">TPR repeat</keyword>
<comment type="caution">
    <text evidence="3">The sequence shown here is derived from an EMBL/GenBank/DDBJ whole genome shotgun (WGS) entry which is preliminary data.</text>
</comment>
<organism evidence="3 5">
    <name type="scientific">Marivita cryptomonadis</name>
    <dbReference type="NCBI Taxonomy" id="505252"/>
    <lineage>
        <taxon>Bacteria</taxon>
        <taxon>Pseudomonadati</taxon>
        <taxon>Pseudomonadota</taxon>
        <taxon>Alphaproteobacteria</taxon>
        <taxon>Rhodobacterales</taxon>
        <taxon>Roseobacteraceae</taxon>
        <taxon>Marivita</taxon>
    </lineage>
</organism>
<protein>
    <submittedName>
        <fullName evidence="3">Tetratricopeptide repeat protein</fullName>
    </submittedName>
</protein>
<dbReference type="OrthoDB" id="8592798at2"/>
<sequence length="178" mass="19538">MRTAFLTLALATMPVSALAVGFNDDTPPKPTETTTTCSNGQVWDADVKLCVDPDKSSLNDSDRMKAVRELAYAGRILDAERVLDTVLDQQADPVLTYRGFIARKSGNSDAALDWYGRALATNPDNLLARSYLGQWHVEQGNVALARAELREIRQRGGRSTWPEVSLRMAIQSGASYGY</sequence>
<dbReference type="EMBL" id="JAFBXF010000007">
    <property type="protein sequence ID" value="MBM2417747.1"/>
    <property type="molecule type" value="Genomic_DNA"/>
</dbReference>
<gene>
    <name evidence="3" type="ORF">JQX41_12245</name>
    <name evidence="4" type="ORF">JQX48_12250</name>
</gene>
<dbReference type="Proteomes" id="UP000809440">
    <property type="component" value="Unassembled WGS sequence"/>
</dbReference>
<name>A0A9Q2S296_9RHOB</name>
<dbReference type="Pfam" id="PF14559">
    <property type="entry name" value="TPR_19"/>
    <property type="match status" value="1"/>
</dbReference>
<feature type="repeat" description="TPR" evidence="1">
    <location>
        <begin position="92"/>
        <end position="125"/>
    </location>
</feature>
<dbReference type="RefSeq" id="WP_085631086.1">
    <property type="nucleotide sequence ID" value="NZ_JAFBWU010000007.1"/>
</dbReference>
<accession>A0A9Q2S296</accession>
<feature type="chain" id="PRO_5040499500" evidence="2">
    <location>
        <begin position="20"/>
        <end position="178"/>
    </location>
</feature>
<dbReference type="PROSITE" id="PS50005">
    <property type="entry name" value="TPR"/>
    <property type="match status" value="1"/>
</dbReference>
<dbReference type="Gene3D" id="1.25.40.10">
    <property type="entry name" value="Tetratricopeptide repeat domain"/>
    <property type="match status" value="1"/>
</dbReference>
<keyword evidence="6" id="KW-1185">Reference proteome</keyword>
<keyword evidence="2" id="KW-0732">Signal</keyword>
<dbReference type="Proteomes" id="UP000755667">
    <property type="component" value="Unassembled WGS sequence"/>
</dbReference>
<dbReference type="SUPFAM" id="SSF48452">
    <property type="entry name" value="TPR-like"/>
    <property type="match status" value="1"/>
</dbReference>
<evidence type="ECO:0000313" key="5">
    <source>
        <dbReference type="Proteomes" id="UP000755667"/>
    </source>
</evidence>
<dbReference type="InterPro" id="IPR019734">
    <property type="entry name" value="TPR_rpt"/>
</dbReference>
<dbReference type="AlphaFoldDB" id="A0A9Q2S296"/>
<dbReference type="GeneID" id="62641966"/>
<evidence type="ECO:0000256" key="2">
    <source>
        <dbReference type="SAM" id="SignalP"/>
    </source>
</evidence>